<dbReference type="GO" id="GO:0016798">
    <property type="term" value="F:hydrolase activity, acting on glycosyl bonds"/>
    <property type="evidence" value="ECO:0007669"/>
    <property type="project" value="UniProtKB-KW"/>
</dbReference>
<proteinExistence type="inferred from homology"/>
<keyword evidence="6" id="KW-1185">Reference proteome</keyword>
<evidence type="ECO:0000313" key="6">
    <source>
        <dbReference type="Proteomes" id="UP001357452"/>
    </source>
</evidence>
<sequence>MKGTKRQILLLLFYGLIGFYAYAQRPYLSNLSADSNFPLYTTYAAAMERSNFILDEGYHFQYYIPNAGADFITDTGGDIGIGFLMDGKWVYKIKDMHRPILIKASYPDMVVYEMYPFKDIKVYVSFLVYSSVSAILSVKVKNEGEKPVQLSVLPFMRKKGIPFREISRIQTGFSFLHEELPDSWTRSHNLPYVDSIRNYFSMLEEPDDYFIFYSESGEAFQYPFPDVKKQKSQLLFHGRAFLPGKVRFDKADEHLRLQLFPSDNDRVLITENVPVLGSNQAALTNDGYFRLDAGLCGIVDQYTIMAADAQSGSCYKGVISKTQIASQRNDIELGSCEGPQKPINVKLERTKSGLKIFWKENGSNKFDVYKRVYPKLYFEKIASDISRNFYVDKSHPTGQIVSYIIIAKDQQGNRSIHSDEVYNLPQSRFDEYLSQPSLQKHASSLFARIVGFEKRITLAPAEEQRIHIQRSVAEISKPINHLLELSNNVWALDHNLFLKANERLFSKTPVLPFESSDKEALYWSCNNMMRQVFYPPEGKSSYNYYVFSREPTWGWGHGGQVFHESITMLAYVYIDPVSAMNSQRVYKERQYPNGYINYRTGSYLDEIIEHNGQLTSSAPWYAWLNWEVYLITKDKAFLKEMYESSKKFYQFVVANRDSDKDGLCEWGGEAILESVRDALVAVWDQVGYPTNFESLDLNCMLVNEAKALEKMAEELSLKDEALTWREDYTRRSKLINEVFWDEVNGFYYNVNKVDHSFTFKVSNDLKRDEIIGFLPLWAGIATPQQAQRLVAKLTDTTAFWRKYGVPSLSAQDAYYNPKGYWNGPVWVEWNYLIMRGLLNYGYKKEAIALVDKICEGMIEVLKKDHNLWEFYSPDEAWGGYHKTYIWAGIINRMMMDVYEFKTSL</sequence>
<evidence type="ECO:0000256" key="2">
    <source>
        <dbReference type="ARBA" id="ARBA00022801"/>
    </source>
</evidence>
<comment type="similarity">
    <text evidence="1">Belongs to the glycosyl hydrolase 63 family.</text>
</comment>
<evidence type="ECO:0000313" key="5">
    <source>
        <dbReference type="EMBL" id="MEE6186208.1"/>
    </source>
</evidence>
<organism evidence="5 6">
    <name type="scientific">Niabella digestorum</name>
    <dbReference type="NCBI Taxonomy" id="3117701"/>
    <lineage>
        <taxon>Bacteria</taxon>
        <taxon>Pseudomonadati</taxon>
        <taxon>Bacteroidota</taxon>
        <taxon>Chitinophagia</taxon>
        <taxon>Chitinophagales</taxon>
        <taxon>Chitinophagaceae</taxon>
        <taxon>Niabella</taxon>
    </lineage>
</organism>
<comment type="caution">
    <text evidence="5">The sequence shown here is derived from an EMBL/GenBank/DDBJ whole genome shotgun (WGS) entry which is preliminary data.</text>
</comment>
<dbReference type="Pfam" id="PF22422">
    <property type="entry name" value="MGH1-like_GH"/>
    <property type="match status" value="1"/>
</dbReference>
<evidence type="ECO:0000256" key="3">
    <source>
        <dbReference type="ARBA" id="ARBA00023295"/>
    </source>
</evidence>
<evidence type="ECO:0000259" key="4">
    <source>
        <dbReference type="Pfam" id="PF22422"/>
    </source>
</evidence>
<protein>
    <submittedName>
        <fullName evidence="5">Trehalase family glycosidase</fullName>
    </submittedName>
</protein>
<dbReference type="InterPro" id="IPR008928">
    <property type="entry name" value="6-hairpin_glycosidase_sf"/>
</dbReference>
<gene>
    <name evidence="5" type="ORF">V2H41_02895</name>
</gene>
<dbReference type="SUPFAM" id="SSF48208">
    <property type="entry name" value="Six-hairpin glycosidases"/>
    <property type="match status" value="1"/>
</dbReference>
<name>A0ABU7RDY2_9BACT</name>
<keyword evidence="3 5" id="KW-0326">Glycosidase</keyword>
<dbReference type="Gene3D" id="1.50.10.10">
    <property type="match status" value="1"/>
</dbReference>
<feature type="domain" description="Mannosylglycerate hydrolase MGH1-like glycoside hydrolase" evidence="4">
    <location>
        <begin position="615"/>
        <end position="886"/>
    </location>
</feature>
<dbReference type="InterPro" id="IPR054491">
    <property type="entry name" value="MGH1-like_GH"/>
</dbReference>
<dbReference type="PANTHER" id="PTHR10412:SF11">
    <property type="entry name" value="MANNOSYL-OLIGOSACCHARIDE GLUCOSIDASE"/>
    <property type="match status" value="1"/>
</dbReference>
<dbReference type="InterPro" id="IPR012341">
    <property type="entry name" value="6hp_glycosidase-like_sf"/>
</dbReference>
<evidence type="ECO:0000256" key="1">
    <source>
        <dbReference type="ARBA" id="ARBA00010833"/>
    </source>
</evidence>
<keyword evidence="2" id="KW-0378">Hydrolase</keyword>
<reference evidence="5 6" key="1">
    <citation type="submission" date="2024-01" db="EMBL/GenBank/DDBJ databases">
        <title>Niabella digestum sp. nov., isolated from waste digestion system.</title>
        <authorList>
            <person name="Zhang L."/>
        </authorList>
    </citation>
    <scope>NUCLEOTIDE SEQUENCE [LARGE SCALE GENOMIC DNA]</scope>
    <source>
        <strain evidence="5 6">A18</strain>
    </source>
</reference>
<accession>A0ABU7RDY2</accession>
<dbReference type="PANTHER" id="PTHR10412">
    <property type="entry name" value="MANNOSYL-OLIGOSACCHARIDE GLUCOSIDASE"/>
    <property type="match status" value="1"/>
</dbReference>
<dbReference type="RefSeq" id="WP_330973618.1">
    <property type="nucleotide sequence ID" value="NZ_JAZGLY010000002.1"/>
</dbReference>
<dbReference type="Proteomes" id="UP001357452">
    <property type="component" value="Unassembled WGS sequence"/>
</dbReference>
<dbReference type="InterPro" id="IPR004888">
    <property type="entry name" value="Glycoside_hydrolase_63"/>
</dbReference>
<dbReference type="EMBL" id="JAZGLY010000002">
    <property type="protein sequence ID" value="MEE6186208.1"/>
    <property type="molecule type" value="Genomic_DNA"/>
</dbReference>